<protein>
    <submittedName>
        <fullName evidence="2">Uncharacterized protein</fullName>
    </submittedName>
</protein>
<gene>
    <name evidence="2" type="ORF">RF11_09331</name>
</gene>
<name>A0A0C2MR04_THEKT</name>
<dbReference type="AlphaFoldDB" id="A0A0C2MR04"/>
<keyword evidence="1" id="KW-1133">Transmembrane helix</keyword>
<proteinExistence type="predicted"/>
<keyword evidence="3" id="KW-1185">Reference proteome</keyword>
<reference evidence="2 3" key="1">
    <citation type="journal article" date="2014" name="Genome Biol. Evol.">
        <title>The genome of the myxosporean Thelohanellus kitauei shows adaptations to nutrient acquisition within its fish host.</title>
        <authorList>
            <person name="Yang Y."/>
            <person name="Xiong J."/>
            <person name="Zhou Z."/>
            <person name="Huo F."/>
            <person name="Miao W."/>
            <person name="Ran C."/>
            <person name="Liu Y."/>
            <person name="Zhang J."/>
            <person name="Feng J."/>
            <person name="Wang M."/>
            <person name="Wang M."/>
            <person name="Wang L."/>
            <person name="Yao B."/>
        </authorList>
    </citation>
    <scope>NUCLEOTIDE SEQUENCE [LARGE SCALE GENOMIC DNA]</scope>
    <source>
        <strain evidence="2">Wuqing</strain>
    </source>
</reference>
<dbReference type="EMBL" id="JWZT01003455">
    <property type="protein sequence ID" value="KII66740.1"/>
    <property type="molecule type" value="Genomic_DNA"/>
</dbReference>
<evidence type="ECO:0000313" key="3">
    <source>
        <dbReference type="Proteomes" id="UP000031668"/>
    </source>
</evidence>
<evidence type="ECO:0000313" key="2">
    <source>
        <dbReference type="EMBL" id="KII66740.1"/>
    </source>
</evidence>
<comment type="caution">
    <text evidence="2">The sequence shown here is derived from an EMBL/GenBank/DDBJ whole genome shotgun (WGS) entry which is preliminary data.</text>
</comment>
<organism evidence="2 3">
    <name type="scientific">Thelohanellus kitauei</name>
    <name type="common">Myxosporean</name>
    <dbReference type="NCBI Taxonomy" id="669202"/>
    <lineage>
        <taxon>Eukaryota</taxon>
        <taxon>Metazoa</taxon>
        <taxon>Cnidaria</taxon>
        <taxon>Myxozoa</taxon>
        <taxon>Myxosporea</taxon>
        <taxon>Bivalvulida</taxon>
        <taxon>Platysporina</taxon>
        <taxon>Myxobolidae</taxon>
        <taxon>Thelohanellus</taxon>
    </lineage>
</organism>
<keyword evidence="1" id="KW-0812">Transmembrane</keyword>
<feature type="transmembrane region" description="Helical" evidence="1">
    <location>
        <begin position="61"/>
        <end position="86"/>
    </location>
</feature>
<sequence length="114" mass="13135">MDKEFTIIIQVIQSLFAIIATLGPDDSFQVIVGDKQIRLTVERILKMNHVELENLLLSHQAVARCDLVCFITLFLFNLDVIATAWFRQSSAIKFRHSIDSFRHRVDTVKQMSTN</sequence>
<keyword evidence="1" id="KW-0472">Membrane</keyword>
<accession>A0A0C2MR04</accession>
<dbReference type="Proteomes" id="UP000031668">
    <property type="component" value="Unassembled WGS sequence"/>
</dbReference>
<evidence type="ECO:0000256" key="1">
    <source>
        <dbReference type="SAM" id="Phobius"/>
    </source>
</evidence>